<proteinExistence type="predicted"/>
<dbReference type="Proteomes" id="UP000701801">
    <property type="component" value="Unassembled WGS sequence"/>
</dbReference>
<name>A0A9N9LJ78_9HELO</name>
<gene>
    <name evidence="2" type="ORF">HYALB_00012141</name>
</gene>
<evidence type="ECO:0000313" key="2">
    <source>
        <dbReference type="EMBL" id="CAG8975008.1"/>
    </source>
</evidence>
<comment type="caution">
    <text evidence="2">The sequence shown here is derived from an EMBL/GenBank/DDBJ whole genome shotgun (WGS) entry which is preliminary data.</text>
</comment>
<keyword evidence="3" id="KW-1185">Reference proteome</keyword>
<reference evidence="2" key="1">
    <citation type="submission" date="2021-07" db="EMBL/GenBank/DDBJ databases">
        <authorList>
            <person name="Durling M."/>
        </authorList>
    </citation>
    <scope>NUCLEOTIDE SEQUENCE</scope>
</reference>
<dbReference type="EMBL" id="CAJVRM010000121">
    <property type="protein sequence ID" value="CAG8975008.1"/>
    <property type="molecule type" value="Genomic_DNA"/>
</dbReference>
<sequence>MDGTKIEEKKVENASEAAKGERSDDSDLVEKPVLDYGLGYGDFCFGHPWEWRRLYGPNGSFDTNVMEASNVVALPEITSFNRSGCFDFERLPIDIRRHFFRLLLAPLFRYNRQTRKSEFDFRIRRWAEWQDDPKPPTSRRGNYIMEPLLPKIAVDGVERTDYPFLEWIRKASNVSKSFRNVLADVLWERSSLEIDSSWLESTFGGFVQDRPAACAGVKELYFYLWCASGRWVFDRDQLGDSYLRFCSFASKLRLENLTVSLHVFAGDLLHRIEEIMAEEGDYATVGGTRQIGVSENFNLTMRVEVNVIWQVWASDSTQKVEDLEEKYQPMIRALMMPTSLAKKIQDSTTSEVGQYLRTRLG</sequence>
<feature type="region of interest" description="Disordered" evidence="1">
    <location>
        <begin position="1"/>
        <end position="26"/>
    </location>
</feature>
<dbReference type="AlphaFoldDB" id="A0A9N9LJ78"/>
<protein>
    <submittedName>
        <fullName evidence="2">Uncharacterized protein</fullName>
    </submittedName>
</protein>
<evidence type="ECO:0000313" key="3">
    <source>
        <dbReference type="Proteomes" id="UP000701801"/>
    </source>
</evidence>
<evidence type="ECO:0000256" key="1">
    <source>
        <dbReference type="SAM" id="MobiDB-lite"/>
    </source>
</evidence>
<dbReference type="OrthoDB" id="3558721at2759"/>
<organism evidence="2 3">
    <name type="scientific">Hymenoscyphus albidus</name>
    <dbReference type="NCBI Taxonomy" id="595503"/>
    <lineage>
        <taxon>Eukaryota</taxon>
        <taxon>Fungi</taxon>
        <taxon>Dikarya</taxon>
        <taxon>Ascomycota</taxon>
        <taxon>Pezizomycotina</taxon>
        <taxon>Leotiomycetes</taxon>
        <taxon>Helotiales</taxon>
        <taxon>Helotiaceae</taxon>
        <taxon>Hymenoscyphus</taxon>
    </lineage>
</organism>
<accession>A0A9N9LJ78</accession>